<protein>
    <submittedName>
        <fullName evidence="1">Uncharacterized protein</fullName>
    </submittedName>
</protein>
<reference evidence="1" key="1">
    <citation type="submission" date="2020-10" db="EMBL/GenBank/DDBJ databases">
        <authorList>
            <person name="Gilroy R."/>
        </authorList>
    </citation>
    <scope>NUCLEOTIDE SEQUENCE</scope>
    <source>
        <strain evidence="1">CHK33-4379</strain>
    </source>
</reference>
<name>A0A9D1GVD6_9FIRM</name>
<sequence>MPDNRNRKRPIQVKFFVDEKELAAIKQRMMESGTDNLSAYLRTMAMEGIFPTADCEKSFKQEKTQKS</sequence>
<evidence type="ECO:0000313" key="1">
    <source>
        <dbReference type="EMBL" id="HIT59170.1"/>
    </source>
</evidence>
<reference evidence="1" key="2">
    <citation type="journal article" date="2021" name="PeerJ">
        <title>Extensive microbial diversity within the chicken gut microbiome revealed by metagenomics and culture.</title>
        <authorList>
            <person name="Gilroy R."/>
            <person name="Ravi A."/>
            <person name="Getino M."/>
            <person name="Pursley I."/>
            <person name="Horton D.L."/>
            <person name="Alikhan N.F."/>
            <person name="Baker D."/>
            <person name="Gharbi K."/>
            <person name="Hall N."/>
            <person name="Watson M."/>
            <person name="Adriaenssens E.M."/>
            <person name="Foster-Nyarko E."/>
            <person name="Jarju S."/>
            <person name="Secka A."/>
            <person name="Antonio M."/>
            <person name="Oren A."/>
            <person name="Chaudhuri R.R."/>
            <person name="La Ragione R."/>
            <person name="Hildebrand F."/>
            <person name="Pallen M.J."/>
        </authorList>
    </citation>
    <scope>NUCLEOTIDE SEQUENCE</scope>
    <source>
        <strain evidence="1">CHK33-4379</strain>
    </source>
</reference>
<evidence type="ECO:0000313" key="2">
    <source>
        <dbReference type="Proteomes" id="UP000824136"/>
    </source>
</evidence>
<gene>
    <name evidence="1" type="ORF">IAC39_05635</name>
</gene>
<dbReference type="EMBL" id="DVLL01000020">
    <property type="protein sequence ID" value="HIT59170.1"/>
    <property type="molecule type" value="Genomic_DNA"/>
</dbReference>
<accession>A0A9D1GVD6</accession>
<dbReference type="AlphaFoldDB" id="A0A9D1GVD6"/>
<proteinExistence type="predicted"/>
<dbReference type="Pfam" id="PF21983">
    <property type="entry name" value="NikA-like"/>
    <property type="match status" value="1"/>
</dbReference>
<dbReference type="InterPro" id="IPR053842">
    <property type="entry name" value="NikA-like"/>
</dbReference>
<dbReference type="Proteomes" id="UP000824136">
    <property type="component" value="Unassembled WGS sequence"/>
</dbReference>
<comment type="caution">
    <text evidence="1">The sequence shown here is derived from an EMBL/GenBank/DDBJ whole genome shotgun (WGS) entry which is preliminary data.</text>
</comment>
<organism evidence="1 2">
    <name type="scientific">Candidatus Faeciplasma pullistercoris</name>
    <dbReference type="NCBI Taxonomy" id="2840800"/>
    <lineage>
        <taxon>Bacteria</taxon>
        <taxon>Bacillati</taxon>
        <taxon>Bacillota</taxon>
        <taxon>Clostridia</taxon>
        <taxon>Eubacteriales</taxon>
        <taxon>Oscillospiraceae</taxon>
        <taxon>Oscillospiraceae incertae sedis</taxon>
        <taxon>Candidatus Faeciplasma</taxon>
    </lineage>
</organism>